<evidence type="ECO:0000259" key="5">
    <source>
        <dbReference type="PROSITE" id="PS50893"/>
    </source>
</evidence>
<evidence type="ECO:0000256" key="2">
    <source>
        <dbReference type="ARBA" id="ARBA00022741"/>
    </source>
</evidence>
<name>A0A6P1BNM9_9BRAD</name>
<accession>A0A6P1BNM9</accession>
<evidence type="ECO:0000313" key="6">
    <source>
        <dbReference type="EMBL" id="NEU99192.1"/>
    </source>
</evidence>
<sequence length="248" mass="27197">MMNPPLVETRELSVHFGGLQAVNNVNFSLRDGELRCLIGPNGAGKTTFFRLLTGVHAPTSGTVAVNGRSIAGLQTHQIARLGVGIKTQIPSLFDNLSVRENIWLSARRNHSRAAANRIADSVIMDEVGLGEYANTETAKLSHGLRQWVELGVVIAQRPKLILLDEPAAGMTGHDMEKTAELIKRINRTSAMIVVEHDMEFIKRIAKTVTVFNRGEVLVESDVDTVLADERVREVYLGKQTGRQHDTGA</sequence>
<dbReference type="EMBL" id="VKHP01000120">
    <property type="protein sequence ID" value="NEU99192.1"/>
    <property type="molecule type" value="Genomic_DNA"/>
</dbReference>
<reference evidence="6 7" key="1">
    <citation type="journal article" date="2020" name="Arch. Microbiol.">
        <title>Bradyrhizobium uaiense sp. nov., a new highly efficient cowpea symbiont.</title>
        <authorList>
            <person name="Cabral Michel D."/>
            <person name="Azarias Guimaraes A."/>
            <person name="Martins da Costa E."/>
            <person name="Soares de Carvalho T."/>
            <person name="Balsanelli E."/>
            <person name="Willems A."/>
            <person name="Maltempi de Souza E."/>
            <person name="de Souza Moreira F.M."/>
        </authorList>
    </citation>
    <scope>NUCLEOTIDE SEQUENCE [LARGE SCALE GENOMIC DNA]</scope>
    <source>
        <strain evidence="6 7">UFLA 03-164</strain>
    </source>
</reference>
<comment type="caution">
    <text evidence="6">The sequence shown here is derived from an EMBL/GenBank/DDBJ whole genome shotgun (WGS) entry which is preliminary data.</text>
</comment>
<keyword evidence="2" id="KW-0547">Nucleotide-binding</keyword>
<evidence type="ECO:0000256" key="4">
    <source>
        <dbReference type="ARBA" id="ARBA00024722"/>
    </source>
</evidence>
<dbReference type="AlphaFoldDB" id="A0A6P1BNM9"/>
<dbReference type="SMART" id="SM00382">
    <property type="entry name" value="AAA"/>
    <property type="match status" value="1"/>
</dbReference>
<gene>
    <name evidence="6" type="ORF">FNJ47_26035</name>
</gene>
<dbReference type="PROSITE" id="PS50893">
    <property type="entry name" value="ABC_TRANSPORTER_2"/>
    <property type="match status" value="1"/>
</dbReference>
<dbReference type="RefSeq" id="WP_163158144.1">
    <property type="nucleotide sequence ID" value="NZ_VKHP01000120.1"/>
</dbReference>
<evidence type="ECO:0000313" key="7">
    <source>
        <dbReference type="Proteomes" id="UP000468531"/>
    </source>
</evidence>
<keyword evidence="1" id="KW-0813">Transport</keyword>
<keyword evidence="3 6" id="KW-0067">ATP-binding</keyword>
<dbReference type="GO" id="GO:0005524">
    <property type="term" value="F:ATP binding"/>
    <property type="evidence" value="ECO:0007669"/>
    <property type="project" value="UniProtKB-KW"/>
</dbReference>
<dbReference type="Pfam" id="PF00005">
    <property type="entry name" value="ABC_tran"/>
    <property type="match status" value="1"/>
</dbReference>
<organism evidence="6 7">
    <name type="scientific">Bradyrhizobium uaiense</name>
    <dbReference type="NCBI Taxonomy" id="2594946"/>
    <lineage>
        <taxon>Bacteria</taxon>
        <taxon>Pseudomonadati</taxon>
        <taxon>Pseudomonadota</taxon>
        <taxon>Alphaproteobacteria</taxon>
        <taxon>Hyphomicrobiales</taxon>
        <taxon>Nitrobacteraceae</taxon>
        <taxon>Bradyrhizobium</taxon>
    </lineage>
</organism>
<dbReference type="InterPro" id="IPR003439">
    <property type="entry name" value="ABC_transporter-like_ATP-bd"/>
</dbReference>
<dbReference type="InterPro" id="IPR003593">
    <property type="entry name" value="AAA+_ATPase"/>
</dbReference>
<dbReference type="InterPro" id="IPR051120">
    <property type="entry name" value="ABC_AA/LPS_Transport"/>
</dbReference>
<dbReference type="CDD" id="cd03219">
    <property type="entry name" value="ABC_Mj1267_LivG_branched"/>
    <property type="match status" value="1"/>
</dbReference>
<dbReference type="Gene3D" id="3.40.50.300">
    <property type="entry name" value="P-loop containing nucleotide triphosphate hydrolases"/>
    <property type="match status" value="1"/>
</dbReference>
<protein>
    <submittedName>
        <fullName evidence="6">ATP-binding cassette domain-containing protein</fullName>
    </submittedName>
</protein>
<comment type="function">
    <text evidence="4">Involved in beta-(1--&gt;2)glucan export. Transmembrane domains (TMD) form a pore in the inner membrane and the ATP-binding domain (NBD) is responsible for energy generation.</text>
</comment>
<keyword evidence="7" id="KW-1185">Reference proteome</keyword>
<dbReference type="PANTHER" id="PTHR45772">
    <property type="entry name" value="CONSERVED COMPONENT OF ABC TRANSPORTER FOR NATURAL AMINO ACIDS-RELATED"/>
    <property type="match status" value="1"/>
</dbReference>
<dbReference type="Proteomes" id="UP000468531">
    <property type="component" value="Unassembled WGS sequence"/>
</dbReference>
<evidence type="ECO:0000256" key="3">
    <source>
        <dbReference type="ARBA" id="ARBA00022840"/>
    </source>
</evidence>
<dbReference type="SUPFAM" id="SSF52540">
    <property type="entry name" value="P-loop containing nucleoside triphosphate hydrolases"/>
    <property type="match status" value="1"/>
</dbReference>
<evidence type="ECO:0000256" key="1">
    <source>
        <dbReference type="ARBA" id="ARBA00022448"/>
    </source>
</evidence>
<dbReference type="GO" id="GO:0005886">
    <property type="term" value="C:plasma membrane"/>
    <property type="evidence" value="ECO:0007669"/>
    <property type="project" value="TreeGrafter"/>
</dbReference>
<dbReference type="PANTHER" id="PTHR45772:SF8">
    <property type="entry name" value="HIGH-AFFINITY BRANCHED-CHAIN AMINO ACID TRANSPORT ATP-BINDING PROTEIN"/>
    <property type="match status" value="1"/>
</dbReference>
<proteinExistence type="predicted"/>
<feature type="domain" description="ABC transporter" evidence="5">
    <location>
        <begin position="7"/>
        <end position="238"/>
    </location>
</feature>
<dbReference type="InterPro" id="IPR027417">
    <property type="entry name" value="P-loop_NTPase"/>
</dbReference>
<dbReference type="GO" id="GO:0016887">
    <property type="term" value="F:ATP hydrolysis activity"/>
    <property type="evidence" value="ECO:0007669"/>
    <property type="project" value="InterPro"/>
</dbReference>